<dbReference type="OrthoDB" id="537444at2759"/>
<keyword evidence="12" id="KW-1185">Reference proteome</keyword>
<dbReference type="NCBIfam" id="TIGR01349">
    <property type="entry name" value="PDHac_trf_mito"/>
    <property type="match status" value="1"/>
</dbReference>
<dbReference type="Proteomes" id="UP000238350">
    <property type="component" value="Unassembled WGS sequence"/>
</dbReference>
<evidence type="ECO:0000259" key="10">
    <source>
        <dbReference type="PROSITE" id="PS51826"/>
    </source>
</evidence>
<feature type="domain" description="Lipoyl-binding" evidence="9">
    <location>
        <begin position="41"/>
        <end position="118"/>
    </location>
</feature>
<feature type="compositionally biased region" description="Basic and acidic residues" evidence="8">
    <location>
        <begin position="148"/>
        <end position="170"/>
    </location>
</feature>
<comment type="similarity">
    <text evidence="1 7">Belongs to the 2-oxoacid dehydrogenase family.</text>
</comment>
<organism evidence="11 12">
    <name type="scientific">Wickerhamiella sorbophila</name>
    <dbReference type="NCBI Taxonomy" id="45607"/>
    <lineage>
        <taxon>Eukaryota</taxon>
        <taxon>Fungi</taxon>
        <taxon>Dikarya</taxon>
        <taxon>Ascomycota</taxon>
        <taxon>Saccharomycotina</taxon>
        <taxon>Dipodascomycetes</taxon>
        <taxon>Dipodascales</taxon>
        <taxon>Trichomonascaceae</taxon>
        <taxon>Wickerhamiella</taxon>
    </lineage>
</organism>
<dbReference type="SUPFAM" id="SSF52777">
    <property type="entry name" value="CoA-dependent acyltransferases"/>
    <property type="match status" value="1"/>
</dbReference>
<evidence type="ECO:0000256" key="6">
    <source>
        <dbReference type="ARBA" id="ARBA00065810"/>
    </source>
</evidence>
<dbReference type="InterPro" id="IPR011053">
    <property type="entry name" value="Single_hybrid_motif"/>
</dbReference>
<dbReference type="AlphaFoldDB" id="A0A2T0FBZ7"/>
<dbReference type="PANTHER" id="PTHR23151">
    <property type="entry name" value="DIHYDROLIPOAMIDE ACETYL/SUCCINYL-TRANSFERASE-RELATED"/>
    <property type="match status" value="1"/>
</dbReference>
<dbReference type="GO" id="GO:0005739">
    <property type="term" value="C:mitochondrion"/>
    <property type="evidence" value="ECO:0007669"/>
    <property type="project" value="UniProtKB-SubCell"/>
</dbReference>
<comment type="function">
    <text evidence="7">The pyruvate dehydrogenase complex catalyzes the overall conversion of pyruvate to acetyl-CoA and CO(2).</text>
</comment>
<comment type="catalytic activity">
    <reaction evidence="7">
        <text>N(6)-[(R)-dihydrolipoyl]-L-lysyl-[protein] + acetyl-CoA = N(6)-[(R)-S(8)-acetyldihydrolipoyl]-L-lysyl-[protein] + CoA</text>
        <dbReference type="Rhea" id="RHEA:17017"/>
        <dbReference type="Rhea" id="RHEA-COMP:10475"/>
        <dbReference type="Rhea" id="RHEA-COMP:10478"/>
        <dbReference type="ChEBI" id="CHEBI:57287"/>
        <dbReference type="ChEBI" id="CHEBI:57288"/>
        <dbReference type="ChEBI" id="CHEBI:83100"/>
        <dbReference type="ChEBI" id="CHEBI:83111"/>
        <dbReference type="EC" id="2.3.1.12"/>
    </reaction>
</comment>
<dbReference type="PROSITE" id="PS00189">
    <property type="entry name" value="LIPOYL"/>
    <property type="match status" value="1"/>
</dbReference>
<dbReference type="SUPFAM" id="SSF47005">
    <property type="entry name" value="Peripheral subunit-binding domain of 2-oxo acid dehydrogenase complex"/>
    <property type="match status" value="1"/>
</dbReference>
<evidence type="ECO:0000256" key="5">
    <source>
        <dbReference type="ARBA" id="ARBA00023315"/>
    </source>
</evidence>
<dbReference type="STRING" id="45607.A0A2T0FBZ7"/>
<comment type="cofactor">
    <cofactor evidence="7">
        <name>(R)-lipoate</name>
        <dbReference type="ChEBI" id="CHEBI:83088"/>
    </cofactor>
    <text evidence="7">Binds 1 lipoyl cofactor covalently.</text>
</comment>
<keyword evidence="3 7" id="KW-0450">Lipoyl</keyword>
<comment type="subunit">
    <text evidence="6">Eukaryotic pyruvate dehydrogenase (PDH) complexes are organized as a core consisting of the oligomeric dihydrolipoamide acetyl-transferase (E2), around which are arranged multiple copies of pyruvate dehydrogenase (E1), dihydrolipoamide dehydrogenase (E3) and protein X (E3BP) bound by non-covalent bonds.</text>
</comment>
<gene>
    <name evidence="11" type="ORF">B9G98_00110</name>
</gene>
<evidence type="ECO:0000256" key="8">
    <source>
        <dbReference type="SAM" id="MobiDB-lite"/>
    </source>
</evidence>
<dbReference type="InterPro" id="IPR036625">
    <property type="entry name" value="E3-bd_dom_sf"/>
</dbReference>
<reference evidence="11 12" key="1">
    <citation type="submission" date="2017-04" db="EMBL/GenBank/DDBJ databases">
        <title>Genome sequencing of [Candida] sorbophila.</title>
        <authorList>
            <person name="Ahn J.O."/>
        </authorList>
    </citation>
    <scope>NUCLEOTIDE SEQUENCE [LARGE SCALE GENOMIC DNA]</scope>
    <source>
        <strain evidence="11 12">DS02</strain>
    </source>
</reference>
<dbReference type="EC" id="2.3.1.12" evidence="7"/>
<dbReference type="GO" id="GO:0006086">
    <property type="term" value="P:pyruvate decarboxylation to acetyl-CoA"/>
    <property type="evidence" value="ECO:0007669"/>
    <property type="project" value="InterPro"/>
</dbReference>
<evidence type="ECO:0000256" key="2">
    <source>
        <dbReference type="ARBA" id="ARBA00022679"/>
    </source>
</evidence>
<dbReference type="InterPro" id="IPR001078">
    <property type="entry name" value="2-oxoacid_DH_actylTfrase"/>
</dbReference>
<dbReference type="Gene3D" id="4.10.320.10">
    <property type="entry name" value="E3-binding domain"/>
    <property type="match status" value="1"/>
</dbReference>
<evidence type="ECO:0000256" key="3">
    <source>
        <dbReference type="ARBA" id="ARBA00022823"/>
    </source>
</evidence>
<dbReference type="InterPro" id="IPR045257">
    <property type="entry name" value="E2/Pdx1"/>
</dbReference>
<evidence type="ECO:0000256" key="4">
    <source>
        <dbReference type="ARBA" id="ARBA00022946"/>
    </source>
</evidence>
<dbReference type="EMBL" id="NDIQ01000001">
    <property type="protein sequence ID" value="PRT52490.1"/>
    <property type="molecule type" value="Genomic_DNA"/>
</dbReference>
<dbReference type="GeneID" id="36513859"/>
<dbReference type="PROSITE" id="PS51826">
    <property type="entry name" value="PSBD"/>
    <property type="match status" value="1"/>
</dbReference>
<dbReference type="FunFam" id="3.30.559.10:FF:000003">
    <property type="entry name" value="Acetyltransferase component of pyruvate dehydrogenase complex"/>
    <property type="match status" value="1"/>
</dbReference>
<dbReference type="InterPro" id="IPR006257">
    <property type="entry name" value="LAT1"/>
</dbReference>
<accession>A0A2T0FBZ7</accession>
<dbReference type="InterPro" id="IPR000089">
    <property type="entry name" value="Biotin_lipoyl"/>
</dbReference>
<dbReference type="Pfam" id="PF00198">
    <property type="entry name" value="2-oxoacid_dh"/>
    <property type="match status" value="1"/>
</dbReference>
<dbReference type="InterPro" id="IPR003016">
    <property type="entry name" value="2-oxoA_DH_lipoyl-BS"/>
</dbReference>
<proteinExistence type="inferred from homology"/>
<evidence type="ECO:0000256" key="1">
    <source>
        <dbReference type="ARBA" id="ARBA00007317"/>
    </source>
</evidence>
<dbReference type="Gene3D" id="2.40.50.100">
    <property type="match status" value="1"/>
</dbReference>
<dbReference type="PANTHER" id="PTHR23151:SF90">
    <property type="entry name" value="DIHYDROLIPOYLLYSINE-RESIDUE ACETYLTRANSFERASE COMPONENT OF PYRUVATE DEHYDROGENASE COMPLEX, MITOCHONDRIAL-RELATED"/>
    <property type="match status" value="1"/>
</dbReference>
<comment type="subcellular location">
    <subcellularLocation>
        <location evidence="7">Mitochondrion</location>
    </subcellularLocation>
</comment>
<comment type="caution">
    <text evidence="11">The sequence shown here is derived from an EMBL/GenBank/DDBJ whole genome shotgun (WGS) entry which is preliminary data.</text>
</comment>
<dbReference type="Gene3D" id="3.30.559.10">
    <property type="entry name" value="Chloramphenicol acetyltransferase-like domain"/>
    <property type="match status" value="1"/>
</dbReference>
<keyword evidence="11" id="KW-0670">Pyruvate</keyword>
<dbReference type="InterPro" id="IPR004167">
    <property type="entry name" value="PSBD"/>
</dbReference>
<dbReference type="SUPFAM" id="SSF51230">
    <property type="entry name" value="Single hybrid motif"/>
    <property type="match status" value="1"/>
</dbReference>
<evidence type="ECO:0000256" key="7">
    <source>
        <dbReference type="RuleBase" id="RU361137"/>
    </source>
</evidence>
<keyword evidence="4" id="KW-0809">Transit peptide</keyword>
<dbReference type="GO" id="GO:0045254">
    <property type="term" value="C:pyruvate dehydrogenase complex"/>
    <property type="evidence" value="ECO:0007669"/>
    <property type="project" value="UniProtKB-UniRule"/>
</dbReference>
<evidence type="ECO:0000313" key="12">
    <source>
        <dbReference type="Proteomes" id="UP000238350"/>
    </source>
</evidence>
<dbReference type="Pfam" id="PF00364">
    <property type="entry name" value="Biotin_lipoyl"/>
    <property type="match status" value="1"/>
</dbReference>
<dbReference type="Pfam" id="PF02817">
    <property type="entry name" value="E3_binding"/>
    <property type="match status" value="1"/>
</dbReference>
<keyword evidence="5 7" id="KW-0012">Acyltransferase</keyword>
<dbReference type="PROSITE" id="PS50968">
    <property type="entry name" value="BIOTINYL_LIPOYL"/>
    <property type="match status" value="1"/>
</dbReference>
<feature type="region of interest" description="Disordered" evidence="8">
    <location>
        <begin position="135"/>
        <end position="181"/>
    </location>
</feature>
<keyword evidence="2 7" id="KW-0808">Transferase</keyword>
<evidence type="ECO:0000259" key="9">
    <source>
        <dbReference type="PROSITE" id="PS50968"/>
    </source>
</evidence>
<feature type="domain" description="Peripheral subunit-binding (PSBD)" evidence="10">
    <location>
        <begin position="182"/>
        <end position="219"/>
    </location>
</feature>
<dbReference type="FunFam" id="2.40.50.100:FF:000010">
    <property type="entry name" value="Acetyltransferase component of pyruvate dehydrogenase complex"/>
    <property type="match status" value="1"/>
</dbReference>
<name>A0A2T0FBZ7_9ASCO</name>
<protein>
    <recommendedName>
        <fullName evidence="7">Acetyltransferase component of pyruvate dehydrogenase complex</fullName>
        <ecNumber evidence="7">2.3.1.12</ecNumber>
    </recommendedName>
</protein>
<dbReference type="GO" id="GO:0004742">
    <property type="term" value="F:dihydrolipoyllysine-residue acetyltransferase activity"/>
    <property type="evidence" value="ECO:0007669"/>
    <property type="project" value="UniProtKB-UniRule"/>
</dbReference>
<evidence type="ECO:0000313" key="11">
    <source>
        <dbReference type="EMBL" id="PRT52490.1"/>
    </source>
</evidence>
<dbReference type="CDD" id="cd06849">
    <property type="entry name" value="lipoyl_domain"/>
    <property type="match status" value="1"/>
</dbReference>
<dbReference type="InterPro" id="IPR023213">
    <property type="entry name" value="CAT-like_dom_sf"/>
</dbReference>
<sequence length="474" mass="50126">MSAFVQSARLIRASAATRTLQMARVSPQLIRLFASKSFPSHVVIDMPALSPTMTQGNVGAWKKAEGDELAPGDVLVEIETDKATMDFEFQEEGFLAKILVPEGAKDVPVGRAIGVYVENADDVAAFKDFTLEDAGDAGKAAPAPAAEEESKKTESDPAPKTKSEPKKSESSAEESSSSDRVLASPYAKTLALDKGIRLADVKGTGPNGRIIARDVENFTPSTSASKTAAPAAASAAPAAGNGYTDTPITSMRKTIANRLRESKQINPDYIVTSTVSVSKLLQLRESLNASSDGEYRLSVNDLLVKAISIASKKVSAVNSAYLEAEGVIREYDNVDVSVAVATPTGLITPVVPGVNQLGLAAISSKTKELAKRARDGKLKPEEYQGGTITISNMGMNPAVSMFTAIINPPQAAILAVGTVERRAIEDPESENGISFDDVMTVTASFDHKVVDGAVGAEWMKALKKVIENPLQLML</sequence>
<dbReference type="RefSeq" id="XP_024662436.1">
    <property type="nucleotide sequence ID" value="XM_024806668.1"/>
</dbReference>